<dbReference type="EMBL" id="JBDKXB010000002">
    <property type="protein sequence ID" value="MEY6431202.1"/>
    <property type="molecule type" value="Genomic_DNA"/>
</dbReference>
<evidence type="ECO:0000256" key="1">
    <source>
        <dbReference type="ARBA" id="ARBA00000971"/>
    </source>
</evidence>
<evidence type="ECO:0000256" key="6">
    <source>
        <dbReference type="ARBA" id="ARBA00023186"/>
    </source>
</evidence>
<dbReference type="PANTHER" id="PTHR47861:SF3">
    <property type="entry name" value="FKBP-TYPE PEPTIDYL-PROLYL CIS-TRANS ISOMERASE SLYD"/>
    <property type="match status" value="1"/>
</dbReference>
<evidence type="ECO:0000313" key="11">
    <source>
        <dbReference type="EMBL" id="MEY6431202.1"/>
    </source>
</evidence>
<protein>
    <recommendedName>
        <fullName evidence="9">peptidylprolyl isomerase</fullName>
        <ecNumber evidence="9">5.2.1.8</ecNumber>
    </recommendedName>
</protein>
<keyword evidence="7 9" id="KW-0413">Isomerase</keyword>
<dbReference type="PANTHER" id="PTHR47861">
    <property type="entry name" value="FKBP-TYPE PEPTIDYL-PROLYL CIS-TRANS ISOMERASE SLYD"/>
    <property type="match status" value="1"/>
</dbReference>
<dbReference type="RefSeq" id="WP_369665587.1">
    <property type="nucleotide sequence ID" value="NZ_JBDKXB010000002.1"/>
</dbReference>
<dbReference type="SUPFAM" id="SSF54534">
    <property type="entry name" value="FKBP-like"/>
    <property type="match status" value="1"/>
</dbReference>
<dbReference type="InterPro" id="IPR046357">
    <property type="entry name" value="PPIase_dom_sf"/>
</dbReference>
<evidence type="ECO:0000259" key="10">
    <source>
        <dbReference type="PROSITE" id="PS50059"/>
    </source>
</evidence>
<dbReference type="PROSITE" id="PS50059">
    <property type="entry name" value="FKBP_PPIASE"/>
    <property type="match status" value="1"/>
</dbReference>
<dbReference type="EC" id="5.2.1.8" evidence="9"/>
<keyword evidence="6" id="KW-0143">Chaperone</keyword>
<dbReference type="Proteomes" id="UP001564408">
    <property type="component" value="Unassembled WGS sequence"/>
</dbReference>
<evidence type="ECO:0000256" key="5">
    <source>
        <dbReference type="ARBA" id="ARBA00023110"/>
    </source>
</evidence>
<feature type="domain" description="PPIase FKBP-type" evidence="10">
    <location>
        <begin position="9"/>
        <end position="88"/>
    </location>
</feature>
<dbReference type="InterPro" id="IPR001179">
    <property type="entry name" value="PPIase_FKBP_dom"/>
</dbReference>
<keyword evidence="12" id="KW-1185">Reference proteome</keyword>
<sequence length="162" mass="17606">MSDQVIALGKFVSLTYSIRDEAGNLLEQTDLPVGYIHGGQTELIGGLDQAVVGKRVGDQVEIRLAANDAFGPRDPDLTFTDDVDNVPPEFRFVGAEMPMQNESGDVRTFYVTRIDDGVLTVDGNHPLAGKALHISVRVQEVRDPTEQELVADARFSPSGSLH</sequence>
<evidence type="ECO:0000256" key="9">
    <source>
        <dbReference type="PROSITE-ProRule" id="PRU00277"/>
    </source>
</evidence>
<evidence type="ECO:0000256" key="2">
    <source>
        <dbReference type="ARBA" id="ARBA00004496"/>
    </source>
</evidence>
<evidence type="ECO:0000256" key="8">
    <source>
        <dbReference type="ARBA" id="ARBA00037071"/>
    </source>
</evidence>
<organism evidence="11 12">
    <name type="scientific">Thioalkalicoccus limnaeus</name>
    <dbReference type="NCBI Taxonomy" id="120681"/>
    <lineage>
        <taxon>Bacteria</taxon>
        <taxon>Pseudomonadati</taxon>
        <taxon>Pseudomonadota</taxon>
        <taxon>Gammaproteobacteria</taxon>
        <taxon>Chromatiales</taxon>
        <taxon>Chromatiaceae</taxon>
        <taxon>Thioalkalicoccus</taxon>
    </lineage>
</organism>
<keyword evidence="4" id="KW-0963">Cytoplasm</keyword>
<dbReference type="Gene3D" id="3.10.50.40">
    <property type="match status" value="1"/>
</dbReference>
<gene>
    <name evidence="11" type="ORF">ABC977_02135</name>
</gene>
<comment type="caution">
    <text evidence="11">The sequence shown here is derived from an EMBL/GenBank/DDBJ whole genome shotgun (WGS) entry which is preliminary data.</text>
</comment>
<name>A0ABV4BCY1_9GAMM</name>
<evidence type="ECO:0000313" key="12">
    <source>
        <dbReference type="Proteomes" id="UP001564408"/>
    </source>
</evidence>
<comment type="function">
    <text evidence="8">Also involved in hydrogenase metallocenter assembly, probably by participating in the nickel insertion step. This function in hydrogenase biosynthesis requires chaperone activity and the presence of the metal-binding domain, but not PPIase activity.</text>
</comment>
<reference evidence="11 12" key="1">
    <citation type="submission" date="2024-05" db="EMBL/GenBank/DDBJ databases">
        <title>Genome Sequence and Characterization of the New Strain Purple Sulfur Bacterium of Genus Thioalkalicoccus.</title>
        <authorList>
            <person name="Bryantseva I.A."/>
            <person name="Kyndt J.A."/>
            <person name="Imhoff J.F."/>
        </authorList>
    </citation>
    <scope>NUCLEOTIDE SEQUENCE [LARGE SCALE GENOMIC DNA]</scope>
    <source>
        <strain evidence="11 12">Um2</strain>
    </source>
</reference>
<keyword evidence="5 9" id="KW-0697">Rotamase</keyword>
<comment type="subcellular location">
    <subcellularLocation>
        <location evidence="2">Cytoplasm</location>
    </subcellularLocation>
</comment>
<evidence type="ECO:0000256" key="4">
    <source>
        <dbReference type="ARBA" id="ARBA00022490"/>
    </source>
</evidence>
<evidence type="ECO:0000256" key="3">
    <source>
        <dbReference type="ARBA" id="ARBA00006577"/>
    </source>
</evidence>
<evidence type="ECO:0000256" key="7">
    <source>
        <dbReference type="ARBA" id="ARBA00023235"/>
    </source>
</evidence>
<comment type="similarity">
    <text evidence="3">Belongs to the FKBP-type PPIase family.</text>
</comment>
<proteinExistence type="inferred from homology"/>
<accession>A0ABV4BCY1</accession>
<comment type="catalytic activity">
    <reaction evidence="1 9">
        <text>[protein]-peptidylproline (omega=180) = [protein]-peptidylproline (omega=0)</text>
        <dbReference type="Rhea" id="RHEA:16237"/>
        <dbReference type="Rhea" id="RHEA-COMP:10747"/>
        <dbReference type="Rhea" id="RHEA-COMP:10748"/>
        <dbReference type="ChEBI" id="CHEBI:83833"/>
        <dbReference type="ChEBI" id="CHEBI:83834"/>
        <dbReference type="EC" id="5.2.1.8"/>
    </reaction>
</comment>
<dbReference type="GO" id="GO:0016853">
    <property type="term" value="F:isomerase activity"/>
    <property type="evidence" value="ECO:0007669"/>
    <property type="project" value="UniProtKB-KW"/>
</dbReference>